<proteinExistence type="predicted"/>
<dbReference type="InterPro" id="IPR052189">
    <property type="entry name" value="L-asp_N-monooxygenase_NS-form"/>
</dbReference>
<evidence type="ECO:0000313" key="3">
    <source>
        <dbReference type="EMBL" id="QPG98022.1"/>
    </source>
</evidence>
<dbReference type="InterPro" id="IPR036188">
    <property type="entry name" value="FAD/NAD-bd_sf"/>
</dbReference>
<dbReference type="AlphaFoldDB" id="A0A7S9KQI0"/>
<evidence type="ECO:0000259" key="2">
    <source>
        <dbReference type="Pfam" id="PF13454"/>
    </source>
</evidence>
<dbReference type="Pfam" id="PF13454">
    <property type="entry name" value="NAD_binding_9"/>
    <property type="match status" value="1"/>
</dbReference>
<evidence type="ECO:0000313" key="4">
    <source>
        <dbReference type="Proteomes" id="UP000594364"/>
    </source>
</evidence>
<sequence>MKQEESPSQASQATQATQASASVQSTNPGQGQGQGQGQGHQANCAPTAHIAIVGAGPRGTSTLERLCSSASPPSGLKAQIVVHVIDPYPPGPGRVWRTEQSPQLLMNTVTSQVTLFTDSSVACDGPVRPGASLYEWAQEMQPQLQLGPDDYPTRAQYGRYLEWVFEETVRTAPSHVTVQTHRAQAIQLDDAPDGSQTITLSTGQTVSGLAAVVLAQGHLPLRLNSQLRQLTMFAAKNRLRYLSPSNPADADLSGIEPGEIVVLRGLGLNFFDYMTLFTTGRGGKFTRSAADVLLYHPSGNEPRLFAGSRRGIPYHARGDNEKGAFGRHIPILLTEEVIDSFNRQAKTPTPPDFKEDIWPYVRKEVEVVYYETLLRARRHGTSLKTAPTMDFRSRFLSAPHGSRQEDQVLQEFNISKTERWSWERLQRPQGRRSFDTPRQWRDWLLNYLRQDAAEATRGNVNSPLKAALDVMRDIRNELRLIVDHHGVKGSSYQDHLDQWYTPLNAFLSIGPPRHRIEEMTALIEAGILDVLGPRIHVVAQDGVWVAQSLDIHNWVVHATTLIEARLPHPSLRQTSDDLLAHLFHSGQCRPHVLDGYETGAIDITPSPYRTIDMQGKVHQKRFALGVPTEGVHWVTAAGARPGVNSVTLRDADDVARAALEAALTKLH</sequence>
<evidence type="ECO:0000256" key="1">
    <source>
        <dbReference type="SAM" id="MobiDB-lite"/>
    </source>
</evidence>
<feature type="region of interest" description="Disordered" evidence="1">
    <location>
        <begin position="1"/>
        <end position="43"/>
    </location>
</feature>
<accession>A0A7S9KQI0</accession>
<dbReference type="OrthoDB" id="5185064at2759"/>
<reference evidence="3 4" key="1">
    <citation type="journal article" date="2018" name="PLoS Genet.">
        <title>Repeat elements organise 3D genome structure and mediate transcription in the filamentous fungus Epichloe festucae.</title>
        <authorList>
            <person name="Winter D.J."/>
            <person name="Ganley A.R.D."/>
            <person name="Young C.A."/>
            <person name="Liachko I."/>
            <person name="Schardl C.L."/>
            <person name="Dupont P.Y."/>
            <person name="Berry D."/>
            <person name="Ram A."/>
            <person name="Scott B."/>
            <person name="Cox M.P."/>
        </authorList>
    </citation>
    <scope>NUCLEOTIDE SEQUENCE [LARGE SCALE GENOMIC DNA]</scope>
    <source>
        <strain evidence="3 4">Fl1</strain>
    </source>
</reference>
<dbReference type="InterPro" id="IPR038732">
    <property type="entry name" value="HpyO/CreE_NAD-binding"/>
</dbReference>
<dbReference type="EMBL" id="CP031386">
    <property type="protein sequence ID" value="QPG98022.1"/>
    <property type="molecule type" value="Genomic_DNA"/>
</dbReference>
<feature type="compositionally biased region" description="Low complexity" evidence="1">
    <location>
        <begin position="8"/>
        <end position="26"/>
    </location>
</feature>
<protein>
    <recommendedName>
        <fullName evidence="2">FAD-dependent urate hydroxylase HpyO/Asp monooxygenase CreE-like FAD/NAD(P)-binding domain-containing protein</fullName>
    </recommendedName>
</protein>
<feature type="domain" description="FAD-dependent urate hydroxylase HpyO/Asp monooxygenase CreE-like FAD/NAD(P)-binding" evidence="2">
    <location>
        <begin position="51"/>
        <end position="218"/>
    </location>
</feature>
<dbReference type="PANTHER" id="PTHR40254">
    <property type="entry name" value="BLR0577 PROTEIN"/>
    <property type="match status" value="1"/>
</dbReference>
<name>A0A7S9KQI0_EPIFF</name>
<keyword evidence="4" id="KW-1185">Reference proteome</keyword>
<dbReference type="Proteomes" id="UP000594364">
    <property type="component" value="Chromosome 2"/>
</dbReference>
<organism evidence="3 4">
    <name type="scientific">Epichloe festucae (strain Fl1)</name>
    <dbReference type="NCBI Taxonomy" id="877507"/>
    <lineage>
        <taxon>Eukaryota</taxon>
        <taxon>Fungi</taxon>
        <taxon>Dikarya</taxon>
        <taxon>Ascomycota</taxon>
        <taxon>Pezizomycotina</taxon>
        <taxon>Sordariomycetes</taxon>
        <taxon>Hypocreomycetidae</taxon>
        <taxon>Hypocreales</taxon>
        <taxon>Clavicipitaceae</taxon>
        <taxon>Epichloe</taxon>
    </lineage>
</organism>
<dbReference type="PANTHER" id="PTHR40254:SF1">
    <property type="entry name" value="BLR0577 PROTEIN"/>
    <property type="match status" value="1"/>
</dbReference>
<gene>
    <name evidence="3" type="ORF">C2857_007161</name>
</gene>
<dbReference type="SUPFAM" id="SSF51905">
    <property type="entry name" value="FAD/NAD(P)-binding domain"/>
    <property type="match status" value="1"/>
</dbReference>